<accession>A0ABX0HRG3</accession>
<dbReference type="PANTHER" id="PTHR21525:SF9">
    <property type="entry name" value="CHANNEL_COLICIN DOMAIN-CONTAINING PROTEIN"/>
    <property type="match status" value="1"/>
</dbReference>
<dbReference type="PANTHER" id="PTHR21525">
    <property type="entry name" value="MOTILE SPERM PROTEIN"/>
    <property type="match status" value="1"/>
</dbReference>
<keyword evidence="3" id="KW-1185">Reference proteome</keyword>
<reference evidence="2 3" key="1">
    <citation type="submission" date="2020-03" db="EMBL/GenBank/DDBJ databases">
        <title>Rubrivivax benzoatilyticus JA2 (sequenced after 10 years sub-culturing).</title>
        <authorList>
            <person name="Gupta D."/>
            <person name="Chintalapati S."/>
            <person name="Chintalapati V.R."/>
        </authorList>
    </citation>
    <scope>NUCLEOTIDE SEQUENCE [LARGE SCALE GENOMIC DNA]</scope>
    <source>
        <strain evidence="2 3">JA2-Mal</strain>
    </source>
</reference>
<sequence length="367" mass="36836">MNATDSVSRSDAAGSASRPETSSPARELIGAARDPRSGSLDTARLGAWVADAARQDPGRAAQAYAAIEDELTAQGRVGELARLNADVVAAAGGGLQAPGGLWGAGQGMLQAGRQVLVDNPILVKQWESTTSAWTGRDGFTSGLRELLDRNGIRISPQVNAVPPGSLAPGAGVPAAVANNTNGALARDAIADRWRAAGYTTQTEVPANGGARRVDVVVDIPAADPRQAQRLEIESKVGRVALDGDIRAQVALDADALRANQALRRSGQLLEGVGRVARPVGLVVDAIQVGQAFRADGNQVGTNTGRAASGLAGGALGGWGGAAAGAALGTAIFPGVGTVVGGLIGGIGGALAGDAAGRGVFDTVRSWF</sequence>
<evidence type="ECO:0000313" key="2">
    <source>
        <dbReference type="EMBL" id="NHK96790.1"/>
    </source>
</evidence>
<dbReference type="RefSeq" id="WP_009857241.1">
    <property type="nucleotide sequence ID" value="NZ_JAAOCD010000001.1"/>
</dbReference>
<comment type="caution">
    <text evidence="2">The sequence shown here is derived from an EMBL/GenBank/DDBJ whole genome shotgun (WGS) entry which is preliminary data.</text>
</comment>
<feature type="region of interest" description="Disordered" evidence="1">
    <location>
        <begin position="1"/>
        <end position="37"/>
    </location>
</feature>
<gene>
    <name evidence="2" type="ORF">G7087_00210</name>
</gene>
<evidence type="ECO:0000256" key="1">
    <source>
        <dbReference type="SAM" id="MobiDB-lite"/>
    </source>
</evidence>
<dbReference type="EMBL" id="JAAOCD010000001">
    <property type="protein sequence ID" value="NHK96790.1"/>
    <property type="molecule type" value="Genomic_DNA"/>
</dbReference>
<organism evidence="2 3">
    <name type="scientific">Rubrivivax benzoatilyticus</name>
    <dbReference type="NCBI Taxonomy" id="316997"/>
    <lineage>
        <taxon>Bacteria</taxon>
        <taxon>Pseudomonadati</taxon>
        <taxon>Pseudomonadota</taxon>
        <taxon>Betaproteobacteria</taxon>
        <taxon>Burkholderiales</taxon>
        <taxon>Sphaerotilaceae</taxon>
        <taxon>Rubrivivax</taxon>
    </lineage>
</organism>
<evidence type="ECO:0000313" key="3">
    <source>
        <dbReference type="Proteomes" id="UP000802098"/>
    </source>
</evidence>
<protein>
    <submittedName>
        <fullName evidence="2">Uncharacterized protein</fullName>
    </submittedName>
</protein>
<dbReference type="Proteomes" id="UP000802098">
    <property type="component" value="Unassembled WGS sequence"/>
</dbReference>
<proteinExistence type="predicted"/>
<name>A0ABX0HRG3_9BURK</name>